<gene>
    <name evidence="2" type="ORF">ARMSODRAFT_1028286</name>
</gene>
<feature type="coiled-coil region" evidence="1">
    <location>
        <begin position="49"/>
        <end position="76"/>
    </location>
</feature>
<dbReference type="EMBL" id="KZ293546">
    <property type="protein sequence ID" value="PBK58392.1"/>
    <property type="molecule type" value="Genomic_DNA"/>
</dbReference>
<organism evidence="2 3">
    <name type="scientific">Armillaria solidipes</name>
    <dbReference type="NCBI Taxonomy" id="1076256"/>
    <lineage>
        <taxon>Eukaryota</taxon>
        <taxon>Fungi</taxon>
        <taxon>Dikarya</taxon>
        <taxon>Basidiomycota</taxon>
        <taxon>Agaricomycotina</taxon>
        <taxon>Agaricomycetes</taxon>
        <taxon>Agaricomycetidae</taxon>
        <taxon>Agaricales</taxon>
        <taxon>Marasmiineae</taxon>
        <taxon>Physalacriaceae</taxon>
        <taxon>Armillaria</taxon>
    </lineage>
</organism>
<evidence type="ECO:0000313" key="2">
    <source>
        <dbReference type="EMBL" id="PBK58392.1"/>
    </source>
</evidence>
<keyword evidence="3" id="KW-1185">Reference proteome</keyword>
<dbReference type="Proteomes" id="UP000218334">
    <property type="component" value="Unassembled WGS sequence"/>
</dbReference>
<evidence type="ECO:0000313" key="3">
    <source>
        <dbReference type="Proteomes" id="UP000218334"/>
    </source>
</evidence>
<proteinExistence type="predicted"/>
<reference evidence="3" key="1">
    <citation type="journal article" date="2017" name="Nat. Ecol. Evol.">
        <title>Genome expansion and lineage-specific genetic innovations in the forest pathogenic fungi Armillaria.</title>
        <authorList>
            <person name="Sipos G."/>
            <person name="Prasanna A.N."/>
            <person name="Walter M.C."/>
            <person name="O'Connor E."/>
            <person name="Balint B."/>
            <person name="Krizsan K."/>
            <person name="Kiss B."/>
            <person name="Hess J."/>
            <person name="Varga T."/>
            <person name="Slot J."/>
            <person name="Riley R."/>
            <person name="Boka B."/>
            <person name="Rigling D."/>
            <person name="Barry K."/>
            <person name="Lee J."/>
            <person name="Mihaltcheva S."/>
            <person name="LaButti K."/>
            <person name="Lipzen A."/>
            <person name="Waldron R."/>
            <person name="Moloney N.M."/>
            <person name="Sperisen C."/>
            <person name="Kredics L."/>
            <person name="Vagvoelgyi C."/>
            <person name="Patrignani A."/>
            <person name="Fitzpatrick D."/>
            <person name="Nagy I."/>
            <person name="Doyle S."/>
            <person name="Anderson J.B."/>
            <person name="Grigoriev I.V."/>
            <person name="Gueldener U."/>
            <person name="Muensterkoetter M."/>
            <person name="Nagy L.G."/>
        </authorList>
    </citation>
    <scope>NUCLEOTIDE SEQUENCE [LARGE SCALE GENOMIC DNA]</scope>
    <source>
        <strain evidence="3">28-4</strain>
    </source>
</reference>
<name>A0A2H3AU04_9AGAR</name>
<keyword evidence="1" id="KW-0175">Coiled coil</keyword>
<accession>A0A2H3AU04</accession>
<dbReference type="AlphaFoldDB" id="A0A2H3AU04"/>
<evidence type="ECO:0000256" key="1">
    <source>
        <dbReference type="SAM" id="Coils"/>
    </source>
</evidence>
<protein>
    <submittedName>
        <fullName evidence="2">Uncharacterized protein</fullName>
    </submittedName>
</protein>
<sequence>MTPEKVKSLWEDVKVVVDQEFDASLKELRAPGSAVEEALKQVRNACQVIDRERSARLQAEAELNELRATLAKLEQPAGDASVFANV</sequence>